<accession>A0A191ZIA8</accession>
<dbReference type="SUPFAM" id="SSF50346">
    <property type="entry name" value="PRC-barrel domain"/>
    <property type="match status" value="1"/>
</dbReference>
<reference evidence="3 4" key="1">
    <citation type="submission" date="2016-06" db="EMBL/GenBank/DDBJ databases">
        <title>Insight into the functional genes involving in sulfur oxidation in Pearl River water.</title>
        <authorList>
            <person name="Luo J."/>
            <person name="Tan X."/>
            <person name="Lin W."/>
        </authorList>
    </citation>
    <scope>NUCLEOTIDE SEQUENCE [LARGE SCALE GENOMIC DNA]</scope>
    <source>
        <strain evidence="3 4">LS2</strain>
    </source>
</reference>
<dbReference type="Gene3D" id="1.10.287.700">
    <property type="entry name" value="Helix hairpin bin"/>
    <property type="match status" value="1"/>
</dbReference>
<dbReference type="AlphaFoldDB" id="A0A191ZIA8"/>
<dbReference type="Pfam" id="PF05239">
    <property type="entry name" value="PRC"/>
    <property type="match status" value="1"/>
</dbReference>
<feature type="domain" description="PRC-barrel" evidence="2">
    <location>
        <begin position="37"/>
        <end position="99"/>
    </location>
</feature>
<dbReference type="EMBL" id="CP016027">
    <property type="protein sequence ID" value="ANJ67583.1"/>
    <property type="molecule type" value="Genomic_DNA"/>
</dbReference>
<name>A0A191ZIA8_9GAMM</name>
<dbReference type="Proteomes" id="UP000078596">
    <property type="component" value="Chromosome"/>
</dbReference>
<evidence type="ECO:0000256" key="1">
    <source>
        <dbReference type="SAM" id="SignalP"/>
    </source>
</evidence>
<sequence>MNTMIQKTTIAVALCGAIAFTVSPLADAAEGLYSTKALMGAEVYVADGKHREIGEVSNIFLDENMRVAGVVVTTGAVLGLGGKDVYVPAGQFSVKTEHATQLNGVAYKVYVDATEQGVGKFPVVDQDWWSTTKRSAAHAWEKTKSGLKSGWEGAKHVTTKAYDATKDAAEDAVDAVKDKTK</sequence>
<dbReference type="Gene3D" id="2.30.30.240">
    <property type="entry name" value="PRC-barrel domain"/>
    <property type="match status" value="1"/>
</dbReference>
<keyword evidence="4" id="KW-1185">Reference proteome</keyword>
<protein>
    <recommendedName>
        <fullName evidence="2">PRC-barrel domain-containing protein</fullName>
    </recommendedName>
</protein>
<evidence type="ECO:0000313" key="4">
    <source>
        <dbReference type="Proteomes" id="UP000078596"/>
    </source>
</evidence>
<organism evidence="3 4">
    <name type="scientific">Halothiobacillus diazotrophicus</name>
    <dbReference type="NCBI Taxonomy" id="1860122"/>
    <lineage>
        <taxon>Bacteria</taxon>
        <taxon>Pseudomonadati</taxon>
        <taxon>Pseudomonadota</taxon>
        <taxon>Gammaproteobacteria</taxon>
        <taxon>Chromatiales</taxon>
        <taxon>Halothiobacillaceae</taxon>
        <taxon>Halothiobacillus</taxon>
    </lineage>
</organism>
<feature type="signal peptide" evidence="1">
    <location>
        <begin position="1"/>
        <end position="28"/>
    </location>
</feature>
<dbReference type="KEGG" id="haz:A9404_09430"/>
<dbReference type="InterPro" id="IPR027275">
    <property type="entry name" value="PRC-brl_dom"/>
</dbReference>
<evidence type="ECO:0000313" key="3">
    <source>
        <dbReference type="EMBL" id="ANJ67583.1"/>
    </source>
</evidence>
<dbReference type="InterPro" id="IPR011033">
    <property type="entry name" value="PRC_barrel-like_sf"/>
</dbReference>
<keyword evidence="1" id="KW-0732">Signal</keyword>
<dbReference type="OrthoDB" id="5801767at2"/>
<dbReference type="RefSeq" id="WP_066100734.1">
    <property type="nucleotide sequence ID" value="NZ_CP016027.1"/>
</dbReference>
<feature type="chain" id="PRO_5008250413" description="PRC-barrel domain-containing protein" evidence="1">
    <location>
        <begin position="29"/>
        <end position="181"/>
    </location>
</feature>
<proteinExistence type="predicted"/>
<evidence type="ECO:0000259" key="2">
    <source>
        <dbReference type="Pfam" id="PF05239"/>
    </source>
</evidence>
<gene>
    <name evidence="3" type="ORF">A9404_09430</name>
</gene>